<dbReference type="Gene3D" id="3.20.20.450">
    <property type="entry name" value="EAL domain"/>
    <property type="match status" value="1"/>
</dbReference>
<dbReference type="NCBIfam" id="TIGR00254">
    <property type="entry name" value="GGDEF"/>
    <property type="match status" value="1"/>
</dbReference>
<evidence type="ECO:0000256" key="2">
    <source>
        <dbReference type="SAM" id="Phobius"/>
    </source>
</evidence>
<accession>A0A6P1TFN3</accession>
<organism evidence="5 6">
    <name type="scientific">Anaerocolumna sedimenticola</name>
    <dbReference type="NCBI Taxonomy" id="2696063"/>
    <lineage>
        <taxon>Bacteria</taxon>
        <taxon>Bacillati</taxon>
        <taxon>Bacillota</taxon>
        <taxon>Clostridia</taxon>
        <taxon>Lachnospirales</taxon>
        <taxon>Lachnospiraceae</taxon>
        <taxon>Anaerocolumna</taxon>
    </lineage>
</organism>
<dbReference type="InterPro" id="IPR001633">
    <property type="entry name" value="EAL_dom"/>
</dbReference>
<dbReference type="CDD" id="cd01948">
    <property type="entry name" value="EAL"/>
    <property type="match status" value="1"/>
</dbReference>
<dbReference type="Pfam" id="PF00563">
    <property type="entry name" value="EAL"/>
    <property type="match status" value="1"/>
</dbReference>
<evidence type="ECO:0000256" key="1">
    <source>
        <dbReference type="SAM" id="Coils"/>
    </source>
</evidence>
<keyword evidence="1" id="KW-0175">Coiled coil</keyword>
<dbReference type="InterPro" id="IPR000160">
    <property type="entry name" value="GGDEF_dom"/>
</dbReference>
<sequence>MMKKSNKIYIVITFIIYLLYIISTIFRTDNWANLLSPFIGFFSFVIMIRNYQDIRKNNRDHYKFVWLLFGHACIFWALADVVWAVYYFIPSLDPEKSILLTYLYTIPNIFICAAVVLYGYYLVKKWNSLQLLLDSCSIALSLIFLFWIIYFHKKIDLYQILANDEIINLFNINLDIIMMVSICIWYISVRKGKIPVHLKVIASGSLMYSLIDLRYYYIYFNQLYNPNSTIDIIYLGSFILIGIGAFLEFTYRNSTTGNTDIELACNVGFAKKHLLLLICPVLAFAYEGFVIKDLLFFLTIIVIHQILGNYVKLYIDNEQLLMKEKKMNQVLEEKIEERTKEIIEKNKQLEEKNEELNFLSKQDTVTTLYNRRYFIQSLEKKLESLEEKETLALIFIDIDRFKTINDMYGHHIGDKVLIEIARRLQSFSGEHSFLARLGGDEFVMCFHGKYGYANMERLSNDIINKCSKEIEVEQYVFHLTISIGISIYPSDAKDRSTLMRNADIAMYQAKMLGKNRCVSFNLKYIEKLSRKSDLEYHLKRLNYEEELQVYYQPQFSIPNKKLIGAEALLRWNNKDLGWVSPAEFIPVAEELNIINPIGEWVMVKAVKQISLWNNTYGSGLKIGINVSPKQLDHKTFVPNLKKVMEENAVPPEYIDIEITESLAIEGEERIKQIDSIFRSLGISISIDDFGTGYSSLSYLKFFPFERIKIAKPLIDAISTDHYDLQIVKAVIILAKSLGIKTIAEGVESQEQIDILVELGCDEIQGYFLGRPVPADQFEELFLGDSITKTA</sequence>
<dbReference type="InterPro" id="IPR029787">
    <property type="entry name" value="Nucleotide_cyclase"/>
</dbReference>
<keyword evidence="6" id="KW-1185">Reference proteome</keyword>
<evidence type="ECO:0000259" key="3">
    <source>
        <dbReference type="PROSITE" id="PS50883"/>
    </source>
</evidence>
<evidence type="ECO:0000259" key="4">
    <source>
        <dbReference type="PROSITE" id="PS50887"/>
    </source>
</evidence>
<dbReference type="InterPro" id="IPR043128">
    <property type="entry name" value="Rev_trsase/Diguanyl_cyclase"/>
</dbReference>
<feature type="transmembrane region" description="Helical" evidence="2">
    <location>
        <begin position="170"/>
        <end position="188"/>
    </location>
</feature>
<feature type="transmembrane region" description="Helical" evidence="2">
    <location>
        <begin position="7"/>
        <end position="26"/>
    </location>
</feature>
<dbReference type="AlphaFoldDB" id="A0A6P1TFN3"/>
<reference evidence="5 6" key="1">
    <citation type="submission" date="2020-01" db="EMBL/GenBank/DDBJ databases">
        <title>Genome analysis of Anaerocolumna sp. CBA3638.</title>
        <authorList>
            <person name="Kim J."/>
            <person name="Roh S.W."/>
        </authorList>
    </citation>
    <scope>NUCLEOTIDE SEQUENCE [LARGE SCALE GENOMIC DNA]</scope>
    <source>
        <strain evidence="5 6">CBA3638</strain>
    </source>
</reference>
<dbReference type="Proteomes" id="UP000464314">
    <property type="component" value="Chromosome"/>
</dbReference>
<feature type="transmembrane region" description="Helical" evidence="2">
    <location>
        <begin position="272"/>
        <end position="289"/>
    </location>
</feature>
<dbReference type="SMART" id="SM00267">
    <property type="entry name" value="GGDEF"/>
    <property type="match status" value="1"/>
</dbReference>
<dbReference type="Pfam" id="PF00990">
    <property type="entry name" value="GGDEF"/>
    <property type="match status" value="1"/>
</dbReference>
<feature type="domain" description="GGDEF" evidence="4">
    <location>
        <begin position="389"/>
        <end position="522"/>
    </location>
</feature>
<feature type="coiled-coil region" evidence="1">
    <location>
        <begin position="317"/>
        <end position="362"/>
    </location>
</feature>
<protein>
    <submittedName>
        <fullName evidence="5">EAL domain-containing protein</fullName>
    </submittedName>
</protein>
<keyword evidence="2" id="KW-1133">Transmembrane helix</keyword>
<dbReference type="SUPFAM" id="SSF141868">
    <property type="entry name" value="EAL domain-like"/>
    <property type="match status" value="1"/>
</dbReference>
<dbReference type="PANTHER" id="PTHR44757:SF2">
    <property type="entry name" value="BIOFILM ARCHITECTURE MAINTENANCE PROTEIN MBAA"/>
    <property type="match status" value="1"/>
</dbReference>
<dbReference type="PANTHER" id="PTHR44757">
    <property type="entry name" value="DIGUANYLATE CYCLASE DGCP"/>
    <property type="match status" value="1"/>
</dbReference>
<keyword evidence="2" id="KW-0812">Transmembrane</keyword>
<dbReference type="InterPro" id="IPR035919">
    <property type="entry name" value="EAL_sf"/>
</dbReference>
<dbReference type="KEGG" id="anr:Ana3638_03455"/>
<dbReference type="InterPro" id="IPR052155">
    <property type="entry name" value="Biofilm_reg_signaling"/>
</dbReference>
<gene>
    <name evidence="5" type="ORF">Ana3638_03455</name>
</gene>
<evidence type="ECO:0000313" key="6">
    <source>
        <dbReference type="Proteomes" id="UP000464314"/>
    </source>
</evidence>
<name>A0A6P1TFN3_9FIRM</name>
<dbReference type="PROSITE" id="PS50887">
    <property type="entry name" value="GGDEF"/>
    <property type="match status" value="1"/>
</dbReference>
<feature type="transmembrane region" description="Helical" evidence="2">
    <location>
        <begin position="232"/>
        <end position="251"/>
    </location>
</feature>
<dbReference type="EMBL" id="CP048000">
    <property type="protein sequence ID" value="QHQ59954.1"/>
    <property type="molecule type" value="Genomic_DNA"/>
</dbReference>
<feature type="transmembrane region" description="Helical" evidence="2">
    <location>
        <begin position="101"/>
        <end position="122"/>
    </location>
</feature>
<feature type="domain" description="EAL" evidence="3">
    <location>
        <begin position="531"/>
        <end position="785"/>
    </location>
</feature>
<dbReference type="SUPFAM" id="SSF55073">
    <property type="entry name" value="Nucleotide cyclase"/>
    <property type="match status" value="1"/>
</dbReference>
<evidence type="ECO:0000313" key="5">
    <source>
        <dbReference type="EMBL" id="QHQ59954.1"/>
    </source>
</evidence>
<feature type="transmembrane region" description="Helical" evidence="2">
    <location>
        <begin position="131"/>
        <end position="150"/>
    </location>
</feature>
<feature type="transmembrane region" description="Helical" evidence="2">
    <location>
        <begin position="64"/>
        <end position="89"/>
    </location>
</feature>
<dbReference type="FunFam" id="3.30.70.270:FF:000001">
    <property type="entry name" value="Diguanylate cyclase domain protein"/>
    <property type="match status" value="1"/>
</dbReference>
<dbReference type="PROSITE" id="PS50883">
    <property type="entry name" value="EAL"/>
    <property type="match status" value="1"/>
</dbReference>
<proteinExistence type="predicted"/>
<dbReference type="Gene3D" id="3.30.70.270">
    <property type="match status" value="1"/>
</dbReference>
<dbReference type="SMART" id="SM00052">
    <property type="entry name" value="EAL"/>
    <property type="match status" value="1"/>
</dbReference>
<dbReference type="RefSeq" id="WP_161836790.1">
    <property type="nucleotide sequence ID" value="NZ_CP048000.1"/>
</dbReference>
<dbReference type="CDD" id="cd01949">
    <property type="entry name" value="GGDEF"/>
    <property type="match status" value="1"/>
</dbReference>
<keyword evidence="2" id="KW-0472">Membrane</keyword>
<feature type="transmembrane region" description="Helical" evidence="2">
    <location>
        <begin position="200"/>
        <end position="220"/>
    </location>
</feature>
<feature type="transmembrane region" description="Helical" evidence="2">
    <location>
        <begin position="32"/>
        <end position="52"/>
    </location>
</feature>